<evidence type="ECO:0000313" key="5">
    <source>
        <dbReference type="Proteomes" id="UP000032545"/>
    </source>
</evidence>
<dbReference type="PANTHER" id="PTHR42760">
    <property type="entry name" value="SHORT-CHAIN DEHYDROGENASES/REDUCTASES FAMILY MEMBER"/>
    <property type="match status" value="1"/>
</dbReference>
<dbReference type="AlphaFoldDB" id="A0A0D8B806"/>
<dbReference type="InterPro" id="IPR020904">
    <property type="entry name" value="Sc_DH/Rdtase_CS"/>
</dbReference>
<dbReference type="CDD" id="cd05233">
    <property type="entry name" value="SDR_c"/>
    <property type="match status" value="1"/>
</dbReference>
<evidence type="ECO:0000313" key="4">
    <source>
        <dbReference type="EMBL" id="KJE19522.1"/>
    </source>
</evidence>
<dbReference type="SUPFAM" id="SSF51735">
    <property type="entry name" value="NAD(P)-binding Rossmann-fold domains"/>
    <property type="match status" value="1"/>
</dbReference>
<organism evidence="4 5">
    <name type="scientific">Frankia torreyi</name>
    <dbReference type="NCBI Taxonomy" id="1856"/>
    <lineage>
        <taxon>Bacteria</taxon>
        <taxon>Bacillati</taxon>
        <taxon>Actinomycetota</taxon>
        <taxon>Actinomycetes</taxon>
        <taxon>Frankiales</taxon>
        <taxon>Frankiaceae</taxon>
        <taxon>Frankia</taxon>
    </lineage>
</organism>
<evidence type="ECO:0000259" key="3">
    <source>
        <dbReference type="SMART" id="SM00822"/>
    </source>
</evidence>
<dbReference type="PRINTS" id="PR00081">
    <property type="entry name" value="GDHRDH"/>
</dbReference>
<dbReference type="PROSITE" id="PS00061">
    <property type="entry name" value="ADH_SHORT"/>
    <property type="match status" value="1"/>
</dbReference>
<reference evidence="5" key="1">
    <citation type="submission" date="2015-02" db="EMBL/GenBank/DDBJ databases">
        <title>Draft Genome of Frankia sp. CpI1-S.</title>
        <authorList>
            <person name="Oshone R.T."/>
            <person name="Ngom M."/>
            <person name="Ghodhbane-Gtari F."/>
            <person name="Gtari M."/>
            <person name="Morris K."/>
            <person name="Thomas K."/>
            <person name="Sen A."/>
            <person name="Tisa L.S."/>
        </authorList>
    </citation>
    <scope>NUCLEOTIDE SEQUENCE [LARGE SCALE GENOMIC DNA]</scope>
    <source>
        <strain evidence="5">CpI1-S</strain>
    </source>
</reference>
<comment type="similarity">
    <text evidence="1">Belongs to the short-chain dehydrogenases/reductases (SDR) family.</text>
</comment>
<gene>
    <name evidence="4" type="ORF">FF36_06179</name>
</gene>
<dbReference type="Proteomes" id="UP000032545">
    <property type="component" value="Unassembled WGS sequence"/>
</dbReference>
<dbReference type="InterPro" id="IPR057326">
    <property type="entry name" value="KR_dom"/>
</dbReference>
<comment type="caution">
    <text evidence="4">The sequence shown here is derived from an EMBL/GenBank/DDBJ whole genome shotgun (WGS) entry which is preliminary data.</text>
</comment>
<keyword evidence="2 4" id="KW-0560">Oxidoreductase</keyword>
<dbReference type="PRINTS" id="PR00080">
    <property type="entry name" value="SDRFAMILY"/>
</dbReference>
<dbReference type="InterPro" id="IPR036291">
    <property type="entry name" value="NAD(P)-bd_dom_sf"/>
</dbReference>
<dbReference type="InterPro" id="IPR002347">
    <property type="entry name" value="SDR_fam"/>
</dbReference>
<dbReference type="SMART" id="SM00822">
    <property type="entry name" value="PKS_KR"/>
    <property type="match status" value="1"/>
</dbReference>
<reference evidence="4 5" key="2">
    <citation type="journal article" date="2016" name="Genome Announc.">
        <title>Permanent Draft Genome Sequences for Two Variants of Frankia sp. Strain CpI1, the First Frankia Strain Isolated from Root Nodules of Comptonia peregrina.</title>
        <authorList>
            <person name="Oshone R."/>
            <person name="Hurst S.G.IV."/>
            <person name="Abebe-Akele F."/>
            <person name="Simpson S."/>
            <person name="Morris K."/>
            <person name="Thomas W.K."/>
            <person name="Tisa L.S."/>
        </authorList>
    </citation>
    <scope>NUCLEOTIDE SEQUENCE [LARGE SCALE GENOMIC DNA]</scope>
    <source>
        <strain evidence="5">CpI1-S</strain>
    </source>
</reference>
<dbReference type="GO" id="GO:0048038">
    <property type="term" value="F:quinone binding"/>
    <property type="evidence" value="ECO:0007669"/>
    <property type="project" value="TreeGrafter"/>
</dbReference>
<name>A0A0D8B806_9ACTN</name>
<dbReference type="OrthoDB" id="286404at2"/>
<dbReference type="RefSeq" id="WP_044888583.1">
    <property type="nucleotide sequence ID" value="NZ_JYFN01000099.1"/>
</dbReference>
<dbReference type="Gene3D" id="3.40.50.720">
    <property type="entry name" value="NAD(P)-binding Rossmann-like Domain"/>
    <property type="match status" value="1"/>
</dbReference>
<proteinExistence type="inferred from homology"/>
<sequence>MSAARTVVVTGASGGIGSEIVDRFLTQGDTVVAADVSSEALATWRARWDSGAPGGQHPSLHAVVADISSEESVAELAEATRRRFDTVDVLINCAGIFPSVPFEEMTVELWRQVLEVNLTGTFLMTRAFVPLMKASGRGRIVNIGSGSVFSGTPLQSAYVASKGGIMGLTRTLARELGGYGITVNLVTPGLTATPAAADVIPASVLAEQRQLRALQRDETAEDLAGPVFFLASDDAAFVTGQTLNVDGGRHLL</sequence>
<dbReference type="PATRIC" id="fig|1502723.3.peg.7149"/>
<dbReference type="FunFam" id="3.40.50.720:FF:000084">
    <property type="entry name" value="Short-chain dehydrogenase reductase"/>
    <property type="match status" value="1"/>
</dbReference>
<keyword evidence="5" id="KW-1185">Reference proteome</keyword>
<evidence type="ECO:0000256" key="1">
    <source>
        <dbReference type="ARBA" id="ARBA00006484"/>
    </source>
</evidence>
<protein>
    <recommendedName>
        <fullName evidence="3">Ketoreductase domain-containing protein</fullName>
    </recommendedName>
</protein>
<dbReference type="Pfam" id="PF13561">
    <property type="entry name" value="adh_short_C2"/>
    <property type="match status" value="1"/>
</dbReference>
<accession>A0A0D8B806</accession>
<evidence type="ECO:0000256" key="2">
    <source>
        <dbReference type="ARBA" id="ARBA00023002"/>
    </source>
</evidence>
<dbReference type="GO" id="GO:0016616">
    <property type="term" value="F:oxidoreductase activity, acting on the CH-OH group of donors, NAD or NADP as acceptor"/>
    <property type="evidence" value="ECO:0007669"/>
    <property type="project" value="TreeGrafter"/>
</dbReference>
<feature type="domain" description="Ketoreductase" evidence="3">
    <location>
        <begin position="5"/>
        <end position="189"/>
    </location>
</feature>
<dbReference type="GO" id="GO:0006633">
    <property type="term" value="P:fatty acid biosynthetic process"/>
    <property type="evidence" value="ECO:0007669"/>
    <property type="project" value="TreeGrafter"/>
</dbReference>
<dbReference type="EMBL" id="JYFN01000099">
    <property type="protein sequence ID" value="KJE19522.1"/>
    <property type="molecule type" value="Genomic_DNA"/>
</dbReference>
<dbReference type="PANTHER" id="PTHR42760:SF133">
    <property type="entry name" value="3-OXOACYL-[ACYL-CARRIER-PROTEIN] REDUCTASE"/>
    <property type="match status" value="1"/>
</dbReference>